<dbReference type="CDD" id="cd11336">
    <property type="entry name" value="AmyAc_MTSase"/>
    <property type="match status" value="1"/>
</dbReference>
<name>A0A967EH80_9PROT</name>
<dbReference type="SUPFAM" id="SSF51445">
    <property type="entry name" value="(Trans)glycosidases"/>
    <property type="match status" value="1"/>
</dbReference>
<dbReference type="SMART" id="SM00642">
    <property type="entry name" value="Aamy"/>
    <property type="match status" value="1"/>
</dbReference>
<dbReference type="Gene3D" id="3.30.1590.10">
    <property type="entry name" value="Maltooligosyl trehalose synthase, domain 2"/>
    <property type="match status" value="1"/>
</dbReference>
<dbReference type="Proteomes" id="UP000597459">
    <property type="component" value="Unassembled WGS sequence"/>
</dbReference>
<feature type="domain" description="Glycosyl hydrolase family 13 catalytic" evidence="1">
    <location>
        <begin position="18"/>
        <end position="778"/>
    </location>
</feature>
<dbReference type="RefSeq" id="WP_166313410.1">
    <property type="nucleotide sequence ID" value="NZ_WOTH01000006.1"/>
</dbReference>
<evidence type="ECO:0000259" key="1">
    <source>
        <dbReference type="SMART" id="SM00642"/>
    </source>
</evidence>
<dbReference type="InterPro" id="IPR017853">
    <property type="entry name" value="GH"/>
</dbReference>
<organism evidence="2 3">
    <name type="scientific">Acetobacter estunensis</name>
    <dbReference type="NCBI Taxonomy" id="104097"/>
    <lineage>
        <taxon>Bacteria</taxon>
        <taxon>Pseudomonadati</taxon>
        <taxon>Pseudomonadota</taxon>
        <taxon>Alphaproteobacteria</taxon>
        <taxon>Acetobacterales</taxon>
        <taxon>Acetobacteraceae</taxon>
        <taxon>Acetobacter</taxon>
    </lineage>
</organism>
<proteinExistence type="predicted"/>
<dbReference type="Pfam" id="PF00128">
    <property type="entry name" value="Alpha-amylase"/>
    <property type="match status" value="1"/>
</dbReference>
<dbReference type="GO" id="GO:0047470">
    <property type="term" value="F:(1,4)-alpha-D-glucan 1-alpha-D-glucosylmutase activity"/>
    <property type="evidence" value="ECO:0007669"/>
    <property type="project" value="TreeGrafter"/>
</dbReference>
<dbReference type="Gene3D" id="3.20.20.80">
    <property type="entry name" value="Glycosidases"/>
    <property type="match status" value="3"/>
</dbReference>
<protein>
    <submittedName>
        <fullName evidence="2">Malto-oligosyltrehalose synthase</fullName>
    </submittedName>
</protein>
<dbReference type="NCBIfam" id="TIGR02401">
    <property type="entry name" value="trehalose_TreY"/>
    <property type="match status" value="1"/>
</dbReference>
<accession>A0A967EH80</accession>
<dbReference type="AlphaFoldDB" id="A0A967EH80"/>
<dbReference type="PANTHER" id="PTHR10357:SF216">
    <property type="entry name" value="MALTOOLIGOSYL TREHALOSE SYNTHASE-RELATED"/>
    <property type="match status" value="1"/>
</dbReference>
<comment type="caution">
    <text evidence="2">The sequence shown here is derived from an EMBL/GenBank/DDBJ whole genome shotgun (WGS) entry which is preliminary data.</text>
</comment>
<dbReference type="PANTHER" id="PTHR10357">
    <property type="entry name" value="ALPHA-AMYLASE FAMILY MEMBER"/>
    <property type="match status" value="1"/>
</dbReference>
<dbReference type="InterPro" id="IPR006047">
    <property type="entry name" value="GH13_cat_dom"/>
</dbReference>
<keyword evidence="3" id="KW-1185">Reference proteome</keyword>
<dbReference type="GO" id="GO:0030980">
    <property type="term" value="P:alpha-glucan catabolic process"/>
    <property type="evidence" value="ECO:0007669"/>
    <property type="project" value="TreeGrafter"/>
</dbReference>
<evidence type="ECO:0000313" key="3">
    <source>
        <dbReference type="Proteomes" id="UP000597459"/>
    </source>
</evidence>
<dbReference type="InterPro" id="IPR012767">
    <property type="entry name" value="Trehalose_TreY"/>
</dbReference>
<sequence length="902" mass="101967">MPRLRPALRATVRLQFRQGFTLDHAVEWVPYFARLGISHIYASPLLTATPGSTHGYDVLDCHHIDPTLGGEAALRRLAHTLHEHDMGLILDIVPNHMAVGGAGNIWWENLLAWGQNSPYAEFFDIVWDDPDPQLAGRVFLPFLDRPFEEALVAGALNLKHDRESGLFFIHHHDHRFPISTDHYSDLLKGMDLPHTLSAALTVMAERSTPDRDCAQTLKALSLWLNTAAGADVLTALTMRFTPAHQPGRDQLRHLIDRQHWVCAWWRTASELLNWRRFFDNTSLGAICVEREKVFTDTHHYVLSLLDEGIIDGLRIDHIDGLAAPAAYCRRLHQRMFPSEQSSSGPVPIHVEKILAPGENLPAEWDVDGTTGYDFMEQVSLLLHDANGKDVLDALWQDIRGDVPNTMEETERQARDEILHVLFPAECGRLTRLLHVSFAPLSCETTPSAIRTVLTALLRHFPRYRCYYADDLPMDHTADRAALSQAVAAARKEIPSFHHPLLQRMSALLTTPVETSPSPAVRRIQRAFEHLTAPLAAKSLEDTAFYRNVRLLSRNEVGSAPDTLALPVAAFHEACQKRHATHPHSLLATATHDHKRGEDSRMRIAVLSEVPEQWRALVTSWLEKHTPNHAPDRVDALMLYQSLLGAWPVQDHPDEEFGHRMADWLTKALREGKRHTSWLDPNESYETACQNYLAHFLDTSSPSDFQRDMTRFVRQIAPAAALNSLSQTLLRLTTPGVPDLYQGCELWDFSLVDPDNRRPVDFKKRIELLKVASDIDHAAATWPDGAIKLQLIARLLTFRAQHPNLFRDGSYHPVSLNTRHIVAFLRTLGNQRLLVLTPRHTHALAPDPATLALTQPPASFTLPVKYHGQWRSLLRERSLDIGSHPIWPFETGMVPLDCLVWET</sequence>
<dbReference type="EMBL" id="WOTH01000006">
    <property type="protein sequence ID" value="NHO53272.1"/>
    <property type="molecule type" value="Genomic_DNA"/>
</dbReference>
<gene>
    <name evidence="2" type="primary">treY</name>
    <name evidence="2" type="ORF">GOB87_04760</name>
</gene>
<evidence type="ECO:0000313" key="2">
    <source>
        <dbReference type="EMBL" id="NHO53272.1"/>
    </source>
</evidence>
<dbReference type="GO" id="GO:0005992">
    <property type="term" value="P:trehalose biosynthetic process"/>
    <property type="evidence" value="ECO:0007669"/>
    <property type="project" value="TreeGrafter"/>
</dbReference>
<reference evidence="2" key="1">
    <citation type="submission" date="2019-11" db="EMBL/GenBank/DDBJ databases">
        <title>Description of new Acetobacter species.</title>
        <authorList>
            <person name="Cleenwerck I."/>
            <person name="Sombolestani A.S."/>
        </authorList>
    </citation>
    <scope>NUCLEOTIDE SEQUENCE</scope>
    <source>
        <strain evidence="2">LMG 1626</strain>
    </source>
</reference>